<feature type="domain" description="ADF-H" evidence="1">
    <location>
        <begin position="41"/>
        <end position="181"/>
    </location>
</feature>
<dbReference type="OrthoDB" id="10391400at2759"/>
<dbReference type="SUPFAM" id="SSF55753">
    <property type="entry name" value="Actin depolymerizing proteins"/>
    <property type="match status" value="1"/>
</dbReference>
<evidence type="ECO:0000313" key="2">
    <source>
        <dbReference type="Proteomes" id="UP000515163"/>
    </source>
</evidence>
<dbReference type="KEGG" id="aten:116295248"/>
<dbReference type="GO" id="GO:0003779">
    <property type="term" value="F:actin binding"/>
    <property type="evidence" value="ECO:0007669"/>
    <property type="project" value="InterPro"/>
</dbReference>
<evidence type="ECO:0000313" key="3">
    <source>
        <dbReference type="RefSeq" id="XP_031558880.1"/>
    </source>
</evidence>
<dbReference type="InterPro" id="IPR029006">
    <property type="entry name" value="ADF-H/Gelsolin-like_dom_sf"/>
</dbReference>
<dbReference type="InParanoid" id="A0A6P8I1Z7"/>
<dbReference type="Gene3D" id="3.40.20.10">
    <property type="entry name" value="Severin"/>
    <property type="match status" value="1"/>
</dbReference>
<keyword evidence="2" id="KW-1185">Reference proteome</keyword>
<dbReference type="InterPro" id="IPR002108">
    <property type="entry name" value="ADF-H"/>
</dbReference>
<sequence length="184" mass="21746">MKTIAILVIAVFGLAYGRFLLDDEALMLSSMEDDYQEKRKLLRVEVDESVNDFYDAMPSTRNKWAILTFDDDKKVAIETSGESDDTTTKEEDKVEFEKMKNAIPTGESRYILYKFSFYSEVRQKHVNKIVFIFWDNFDFTQHNRFIRDVKQVKENIDSQLFLAKFSSAKYFTYEKMAGRVQWLV</sequence>
<protein>
    <submittedName>
        <fullName evidence="3">Uncharacterized protein LOC116295248</fullName>
    </submittedName>
</protein>
<gene>
    <name evidence="3" type="primary">LOC116295248</name>
</gene>
<organism evidence="2 3">
    <name type="scientific">Actinia tenebrosa</name>
    <name type="common">Australian red waratah sea anemone</name>
    <dbReference type="NCBI Taxonomy" id="6105"/>
    <lineage>
        <taxon>Eukaryota</taxon>
        <taxon>Metazoa</taxon>
        <taxon>Cnidaria</taxon>
        <taxon>Anthozoa</taxon>
        <taxon>Hexacorallia</taxon>
        <taxon>Actiniaria</taxon>
        <taxon>Actiniidae</taxon>
        <taxon>Actinia</taxon>
    </lineage>
</organism>
<dbReference type="RefSeq" id="XP_031558880.1">
    <property type="nucleotide sequence ID" value="XM_031703020.1"/>
</dbReference>
<dbReference type="Pfam" id="PF00241">
    <property type="entry name" value="Cofilin_ADF"/>
    <property type="match status" value="1"/>
</dbReference>
<name>A0A6P8I1Z7_ACTTE</name>
<evidence type="ECO:0000259" key="1">
    <source>
        <dbReference type="PROSITE" id="PS51263"/>
    </source>
</evidence>
<dbReference type="AlphaFoldDB" id="A0A6P8I1Z7"/>
<reference evidence="3" key="1">
    <citation type="submission" date="2025-08" db="UniProtKB">
        <authorList>
            <consortium name="RefSeq"/>
        </authorList>
    </citation>
    <scope>IDENTIFICATION</scope>
    <source>
        <tissue evidence="3">Tentacle</tissue>
    </source>
</reference>
<accession>A0A6P8I1Z7</accession>
<dbReference type="Proteomes" id="UP000515163">
    <property type="component" value="Unplaced"/>
</dbReference>
<proteinExistence type="predicted"/>
<dbReference type="GeneID" id="116295248"/>
<dbReference type="PROSITE" id="PS51263">
    <property type="entry name" value="ADF_H"/>
    <property type="match status" value="1"/>
</dbReference>